<accession>A0A8H6LSL5</accession>
<evidence type="ECO:0000313" key="3">
    <source>
        <dbReference type="Proteomes" id="UP000521943"/>
    </source>
</evidence>
<comment type="caution">
    <text evidence="2">The sequence shown here is derived from an EMBL/GenBank/DDBJ whole genome shotgun (WGS) entry which is preliminary data.</text>
</comment>
<protein>
    <submittedName>
        <fullName evidence="2">Uncharacterized protein</fullName>
    </submittedName>
</protein>
<keyword evidence="3" id="KW-1185">Reference proteome</keyword>
<dbReference type="AlphaFoldDB" id="A0A8H6LSL5"/>
<organism evidence="2 3">
    <name type="scientific">Ephemerocybe angulata</name>
    <dbReference type="NCBI Taxonomy" id="980116"/>
    <lineage>
        <taxon>Eukaryota</taxon>
        <taxon>Fungi</taxon>
        <taxon>Dikarya</taxon>
        <taxon>Basidiomycota</taxon>
        <taxon>Agaricomycotina</taxon>
        <taxon>Agaricomycetes</taxon>
        <taxon>Agaricomycetidae</taxon>
        <taxon>Agaricales</taxon>
        <taxon>Agaricineae</taxon>
        <taxon>Psathyrellaceae</taxon>
        <taxon>Ephemerocybe</taxon>
    </lineage>
</organism>
<dbReference type="Proteomes" id="UP000521943">
    <property type="component" value="Unassembled WGS sequence"/>
</dbReference>
<evidence type="ECO:0000256" key="1">
    <source>
        <dbReference type="SAM" id="MobiDB-lite"/>
    </source>
</evidence>
<reference evidence="2 3" key="1">
    <citation type="submission" date="2020-07" db="EMBL/GenBank/DDBJ databases">
        <title>Comparative genomics of pyrophilous fungi reveals a link between fire events and developmental genes.</title>
        <authorList>
            <consortium name="DOE Joint Genome Institute"/>
            <person name="Steindorff A.S."/>
            <person name="Carver A."/>
            <person name="Calhoun S."/>
            <person name="Stillman K."/>
            <person name="Liu H."/>
            <person name="Lipzen A."/>
            <person name="Pangilinan J."/>
            <person name="Labutti K."/>
            <person name="Bruns T.D."/>
            <person name="Grigoriev I.V."/>
        </authorList>
    </citation>
    <scope>NUCLEOTIDE SEQUENCE [LARGE SCALE GENOMIC DNA]</scope>
    <source>
        <strain evidence="2 3">CBS 144469</strain>
    </source>
</reference>
<sequence length="334" mass="36289">MLIVPQTVGRLPVVGEVKHDCDCVTVGRGHLLGRSLRTWDSAPGGRRLDAVGRERAGVGMKGPVPSICSLLCCSPSSMFDYHTKPMLGSLLVLAALILTVPQATCYGRVRVQHSTFRNGILNELQVVHLPRKMDVDPSCDLSIRHSGWVPFKFDHSVAKAKRSLHFATLRLRNLFLSIHSGSAQFETPQNLTSPHALIGWALGMSLTSAFAPEKIAPVLRITFNLNLAPNMLTSPGPFNAMSSPSIVALAPARAGATGKIRRLIPIVFASEWVKPPFLLKAYFSRGPYSECKLNHGRICPQGSAAHSTQRATRATWSQGQRLSEEGPAQNDAHP</sequence>
<proteinExistence type="predicted"/>
<gene>
    <name evidence="2" type="ORF">DFP72DRAFT_862942</name>
</gene>
<dbReference type="EMBL" id="JACGCI010000280">
    <property type="protein sequence ID" value="KAF6741170.1"/>
    <property type="molecule type" value="Genomic_DNA"/>
</dbReference>
<feature type="region of interest" description="Disordered" evidence="1">
    <location>
        <begin position="301"/>
        <end position="334"/>
    </location>
</feature>
<evidence type="ECO:0000313" key="2">
    <source>
        <dbReference type="EMBL" id="KAF6741170.1"/>
    </source>
</evidence>
<name>A0A8H6LSL5_9AGAR</name>
<feature type="compositionally biased region" description="Polar residues" evidence="1">
    <location>
        <begin position="304"/>
        <end position="321"/>
    </location>
</feature>